<evidence type="ECO:0000313" key="2">
    <source>
        <dbReference type="Proteomes" id="UP001499930"/>
    </source>
</evidence>
<proteinExistence type="predicted"/>
<sequence length="45" mass="4482">MRDRFTAGICGDGVLRGLSAATLGSSEVSASAVAYVGVEPVSRAP</sequence>
<name>A0ABP6L0V3_9ACTN</name>
<keyword evidence="2" id="KW-1185">Reference proteome</keyword>
<comment type="caution">
    <text evidence="1">The sequence shown here is derived from an EMBL/GenBank/DDBJ whole genome shotgun (WGS) entry which is preliminary data.</text>
</comment>
<organism evidence="1 2">
    <name type="scientific">Streptosporangium longisporum</name>
    <dbReference type="NCBI Taxonomy" id="46187"/>
    <lineage>
        <taxon>Bacteria</taxon>
        <taxon>Bacillati</taxon>
        <taxon>Actinomycetota</taxon>
        <taxon>Actinomycetes</taxon>
        <taxon>Streptosporangiales</taxon>
        <taxon>Streptosporangiaceae</taxon>
        <taxon>Streptosporangium</taxon>
    </lineage>
</organism>
<protein>
    <submittedName>
        <fullName evidence="1">Uncharacterized protein</fullName>
    </submittedName>
</protein>
<evidence type="ECO:0000313" key="1">
    <source>
        <dbReference type="EMBL" id="GAA3029226.1"/>
    </source>
</evidence>
<reference evidence="2" key="1">
    <citation type="journal article" date="2019" name="Int. J. Syst. Evol. Microbiol.">
        <title>The Global Catalogue of Microorganisms (GCM) 10K type strain sequencing project: providing services to taxonomists for standard genome sequencing and annotation.</title>
        <authorList>
            <consortium name="The Broad Institute Genomics Platform"/>
            <consortium name="The Broad Institute Genome Sequencing Center for Infectious Disease"/>
            <person name="Wu L."/>
            <person name="Ma J."/>
        </authorList>
    </citation>
    <scope>NUCLEOTIDE SEQUENCE [LARGE SCALE GENOMIC DNA]</scope>
    <source>
        <strain evidence="2">JCM 3106</strain>
    </source>
</reference>
<dbReference type="EMBL" id="BAAAWD010000018">
    <property type="protein sequence ID" value="GAA3029226.1"/>
    <property type="molecule type" value="Genomic_DNA"/>
</dbReference>
<dbReference type="Proteomes" id="UP001499930">
    <property type="component" value="Unassembled WGS sequence"/>
</dbReference>
<accession>A0ABP6L0V3</accession>
<gene>
    <name evidence="1" type="ORF">GCM10017559_64690</name>
</gene>